<dbReference type="Proteomes" id="UP000716004">
    <property type="component" value="Unassembled WGS sequence"/>
</dbReference>
<feature type="region of interest" description="Disordered" evidence="1">
    <location>
        <begin position="35"/>
        <end position="108"/>
    </location>
</feature>
<evidence type="ECO:0000313" key="4">
    <source>
        <dbReference type="Proteomes" id="UP000716004"/>
    </source>
</evidence>
<feature type="compositionally biased region" description="Polar residues" evidence="1">
    <location>
        <begin position="88"/>
        <end position="98"/>
    </location>
</feature>
<feature type="compositionally biased region" description="Basic and acidic residues" evidence="1">
    <location>
        <begin position="40"/>
        <end position="51"/>
    </location>
</feature>
<evidence type="ECO:0000256" key="1">
    <source>
        <dbReference type="SAM" id="MobiDB-lite"/>
    </source>
</evidence>
<evidence type="ECO:0000256" key="2">
    <source>
        <dbReference type="SAM" id="Phobius"/>
    </source>
</evidence>
<feature type="transmembrane region" description="Helical" evidence="2">
    <location>
        <begin position="232"/>
        <end position="250"/>
    </location>
</feature>
<evidence type="ECO:0000313" key="3">
    <source>
        <dbReference type="EMBL" id="MBX8631766.1"/>
    </source>
</evidence>
<gene>
    <name evidence="3" type="ORF">J9259_04505</name>
</gene>
<sequence>MPPSRKINCPACGFSISATAKTCDFCGYELNASLTGSDNEQAHVTETEKSTSKRNGQSDQIRAASGRRNGEREKAQAPKAETAAGESNVATVRPSGNASAAPEIDPEKRIRELEAQLSEAEKELDVISKILAEGSTSAAQSKPVAESKGVTAPAVTMGNPNLPEPVRRGKIDAEREAGKLAGAPPAGDEEKSGMAGLRFTAKAKALLPIIAGAVIYGISFAFPAQLGSTEQYFLAVTGSVLVATGIFASIEPVGTSQGRTPA</sequence>
<accession>A0A8J7YP53</accession>
<proteinExistence type="predicted"/>
<dbReference type="AlphaFoldDB" id="A0A8J7YP53"/>
<comment type="caution">
    <text evidence="3">The sequence shown here is derived from an EMBL/GenBank/DDBJ whole genome shotgun (WGS) entry which is preliminary data.</text>
</comment>
<feature type="transmembrane region" description="Helical" evidence="2">
    <location>
        <begin position="205"/>
        <end position="226"/>
    </location>
</feature>
<feature type="region of interest" description="Disordered" evidence="1">
    <location>
        <begin position="135"/>
        <end position="167"/>
    </location>
</feature>
<organism evidence="3 4">
    <name type="scientific">Candidatus Sysuiplasma superficiale</name>
    <dbReference type="NCBI Taxonomy" id="2823368"/>
    <lineage>
        <taxon>Archaea</taxon>
        <taxon>Methanobacteriati</taxon>
        <taxon>Thermoplasmatota</taxon>
        <taxon>Thermoplasmata</taxon>
        <taxon>Candidatus Sysuiplasmatales</taxon>
        <taxon>Candidatus Sysuiplasmataceae</taxon>
        <taxon>Candidatus Sysuiplasma</taxon>
    </lineage>
</organism>
<protein>
    <submittedName>
        <fullName evidence="3">Zinc ribbon domain-containing protein</fullName>
    </submittedName>
</protein>
<keyword evidence="2" id="KW-0812">Transmembrane</keyword>
<name>A0A8J7YP53_9ARCH</name>
<dbReference type="EMBL" id="JAGVSJ010000008">
    <property type="protein sequence ID" value="MBX8631766.1"/>
    <property type="molecule type" value="Genomic_DNA"/>
</dbReference>
<reference evidence="3" key="1">
    <citation type="submission" date="2021-04" db="EMBL/GenBank/DDBJ databases">
        <title>Genomic insights into ecological role and evolution of a novel Thermoplasmata order Candidatus Sysuiplasmatales.</title>
        <authorList>
            <person name="Yuan Y."/>
        </authorList>
    </citation>
    <scope>NUCLEOTIDE SEQUENCE</scope>
    <source>
        <strain evidence="3">YP2-bin.285</strain>
    </source>
</reference>
<keyword evidence="2" id="KW-1133">Transmembrane helix</keyword>
<keyword evidence="2" id="KW-0472">Membrane</keyword>